<organism evidence="2 3">
    <name type="scientific">Corynebacterium breve</name>
    <dbReference type="NCBI Taxonomy" id="3049799"/>
    <lineage>
        <taxon>Bacteria</taxon>
        <taxon>Bacillati</taxon>
        <taxon>Actinomycetota</taxon>
        <taxon>Actinomycetes</taxon>
        <taxon>Mycobacteriales</taxon>
        <taxon>Corynebacteriaceae</taxon>
        <taxon>Corynebacterium</taxon>
    </lineage>
</organism>
<keyword evidence="1" id="KW-0732">Signal</keyword>
<dbReference type="SUPFAM" id="SSF53474">
    <property type="entry name" value="alpha/beta-Hydrolases"/>
    <property type="match status" value="1"/>
</dbReference>
<dbReference type="RefSeq" id="WP_284825787.1">
    <property type="nucleotide sequence ID" value="NZ_CP126969.1"/>
</dbReference>
<evidence type="ECO:0000313" key="2">
    <source>
        <dbReference type="EMBL" id="WIM68322.1"/>
    </source>
</evidence>
<dbReference type="InterPro" id="IPR050583">
    <property type="entry name" value="Mycobacterial_A85_antigen"/>
</dbReference>
<feature type="signal peptide" evidence="1">
    <location>
        <begin position="1"/>
        <end position="28"/>
    </location>
</feature>
<sequence>MNNNHLRHIVTATACVAALSWTPAVATADIYRDIVDASSQNSDSSQSSINTGTGALALMGSSQIPMPEFNVELSDEYPKTIDESITTTEIVDKQVTAGSRWERWTIASPAMKRNVSVQIYRSADTDAPAPMVYMLDGINAEYESGWHVQRRDIDRVFGAENVTLVMPTEARGSLYADWQKPDPELGVNKWETFIVDELAPLLEAEEELNFNGKRGIGGLSMGANAAVHLANDNPDVFDGVFGLSGCYSPTSPIGSQMVSLIVTSRGASTDNLWGPFKSEDWISHDTVLSPKGLRNQAVYLSTGNGALTREERALYDKQESPFSMSNGVMLEAGVLSCTKDLDASMRSEGMTHHRVDYSDHGAHNWITFLEHLQPAWDHVKPALY</sequence>
<dbReference type="Proteomes" id="UP001225598">
    <property type="component" value="Chromosome"/>
</dbReference>
<name>A0ABY8VG82_9CORY</name>
<feature type="chain" id="PRO_5045308173" evidence="1">
    <location>
        <begin position="29"/>
        <end position="384"/>
    </location>
</feature>
<dbReference type="GO" id="GO:0016787">
    <property type="term" value="F:hydrolase activity"/>
    <property type="evidence" value="ECO:0007669"/>
    <property type="project" value="UniProtKB-KW"/>
</dbReference>
<protein>
    <submittedName>
        <fullName evidence="2">Alpha/beta hydrolase family protein</fullName>
    </submittedName>
</protein>
<gene>
    <name evidence="2" type="ORF">QP027_02665</name>
</gene>
<keyword evidence="2" id="KW-0378">Hydrolase</keyword>
<dbReference type="Gene3D" id="3.40.50.1820">
    <property type="entry name" value="alpha/beta hydrolase"/>
    <property type="match status" value="1"/>
</dbReference>
<dbReference type="EMBL" id="CP126969">
    <property type="protein sequence ID" value="WIM68322.1"/>
    <property type="molecule type" value="Genomic_DNA"/>
</dbReference>
<dbReference type="PANTHER" id="PTHR48098">
    <property type="entry name" value="ENTEROCHELIN ESTERASE-RELATED"/>
    <property type="match status" value="1"/>
</dbReference>
<accession>A0ABY8VG82</accession>
<evidence type="ECO:0000256" key="1">
    <source>
        <dbReference type="SAM" id="SignalP"/>
    </source>
</evidence>
<reference evidence="2 3" key="1">
    <citation type="submission" date="2023-05" db="EMBL/GenBank/DDBJ databases">
        <title>Corynebacterium suedekumii sp. nov. and Corynebacterium breve sp. nov. isolated from raw cow's milk.</title>
        <authorList>
            <person name="Baer M.K."/>
            <person name="Mehl L."/>
            <person name="Hellmuth R."/>
            <person name="Marke G."/>
            <person name="Lipski A."/>
        </authorList>
    </citation>
    <scope>NUCLEOTIDE SEQUENCE [LARGE SCALE GENOMIC DNA]</scope>
    <source>
        <strain evidence="2 3">R4</strain>
    </source>
</reference>
<keyword evidence="3" id="KW-1185">Reference proteome</keyword>
<dbReference type="Pfam" id="PF00756">
    <property type="entry name" value="Esterase"/>
    <property type="match status" value="1"/>
</dbReference>
<dbReference type="PANTHER" id="PTHR48098:SF1">
    <property type="entry name" value="DIACYLGLYCEROL ACYLTRANSFERASE_MYCOLYLTRANSFERASE AG85A"/>
    <property type="match status" value="1"/>
</dbReference>
<dbReference type="InterPro" id="IPR029058">
    <property type="entry name" value="AB_hydrolase_fold"/>
</dbReference>
<dbReference type="InterPro" id="IPR000801">
    <property type="entry name" value="Esterase-like"/>
</dbReference>
<proteinExistence type="predicted"/>
<evidence type="ECO:0000313" key="3">
    <source>
        <dbReference type="Proteomes" id="UP001225598"/>
    </source>
</evidence>